<proteinExistence type="predicted"/>
<name>A0A078GRE8_BRANA</name>
<organism evidence="1 2">
    <name type="scientific">Brassica napus</name>
    <name type="common">Rape</name>
    <dbReference type="NCBI Taxonomy" id="3708"/>
    <lineage>
        <taxon>Eukaryota</taxon>
        <taxon>Viridiplantae</taxon>
        <taxon>Streptophyta</taxon>
        <taxon>Embryophyta</taxon>
        <taxon>Tracheophyta</taxon>
        <taxon>Spermatophyta</taxon>
        <taxon>Magnoliopsida</taxon>
        <taxon>eudicotyledons</taxon>
        <taxon>Gunneridae</taxon>
        <taxon>Pentapetalae</taxon>
        <taxon>rosids</taxon>
        <taxon>malvids</taxon>
        <taxon>Brassicales</taxon>
        <taxon>Brassicaceae</taxon>
        <taxon>Brassiceae</taxon>
        <taxon>Brassica</taxon>
    </lineage>
</organism>
<sequence length="25" mass="3107">MHKHNQVLWKQRRMLVGMSYFSDTL</sequence>
<reference evidence="1 2" key="1">
    <citation type="journal article" date="2014" name="Science">
        <title>Plant genetics. Early allopolyploid evolution in the post-Neolithic Brassica napus oilseed genome.</title>
        <authorList>
            <person name="Chalhoub B."/>
            <person name="Denoeud F."/>
            <person name="Liu S."/>
            <person name="Parkin I.A."/>
            <person name="Tang H."/>
            <person name="Wang X."/>
            <person name="Chiquet J."/>
            <person name="Belcram H."/>
            <person name="Tong C."/>
            <person name="Samans B."/>
            <person name="Correa M."/>
            <person name="Da Silva C."/>
            <person name="Just J."/>
            <person name="Falentin C."/>
            <person name="Koh C.S."/>
            <person name="Le Clainche I."/>
            <person name="Bernard M."/>
            <person name="Bento P."/>
            <person name="Noel B."/>
            <person name="Labadie K."/>
            <person name="Alberti A."/>
            <person name="Charles M."/>
            <person name="Arnaud D."/>
            <person name="Guo H."/>
            <person name="Daviaud C."/>
            <person name="Alamery S."/>
            <person name="Jabbari K."/>
            <person name="Zhao M."/>
            <person name="Edger P.P."/>
            <person name="Chelaifa H."/>
            <person name="Tack D."/>
            <person name="Lassalle G."/>
            <person name="Mestiri I."/>
            <person name="Schnel N."/>
            <person name="Le Paslier M.C."/>
            <person name="Fan G."/>
            <person name="Renault V."/>
            <person name="Bayer P.E."/>
            <person name="Golicz A.A."/>
            <person name="Manoli S."/>
            <person name="Lee T.H."/>
            <person name="Thi V.H."/>
            <person name="Chalabi S."/>
            <person name="Hu Q."/>
            <person name="Fan C."/>
            <person name="Tollenaere R."/>
            <person name="Lu Y."/>
            <person name="Battail C."/>
            <person name="Shen J."/>
            <person name="Sidebottom C.H."/>
            <person name="Wang X."/>
            <person name="Canaguier A."/>
            <person name="Chauveau A."/>
            <person name="Berard A."/>
            <person name="Deniot G."/>
            <person name="Guan M."/>
            <person name="Liu Z."/>
            <person name="Sun F."/>
            <person name="Lim Y.P."/>
            <person name="Lyons E."/>
            <person name="Town C.D."/>
            <person name="Bancroft I."/>
            <person name="Wang X."/>
            <person name="Meng J."/>
            <person name="Ma J."/>
            <person name="Pires J.C."/>
            <person name="King G.J."/>
            <person name="Brunel D."/>
            <person name="Delourme R."/>
            <person name="Renard M."/>
            <person name="Aury J.M."/>
            <person name="Adams K.L."/>
            <person name="Batley J."/>
            <person name="Snowdon R.J."/>
            <person name="Tost J."/>
            <person name="Edwards D."/>
            <person name="Zhou Y."/>
            <person name="Hua W."/>
            <person name="Sharpe A.G."/>
            <person name="Paterson A.H."/>
            <person name="Guan C."/>
            <person name="Wincker P."/>
        </authorList>
    </citation>
    <scope>NUCLEOTIDE SEQUENCE [LARGE SCALE GENOMIC DNA]</scope>
    <source>
        <strain evidence="2">cv. Darmor-bzh</strain>
    </source>
</reference>
<evidence type="ECO:0000313" key="1">
    <source>
        <dbReference type="EMBL" id="CDY27742.1"/>
    </source>
</evidence>
<protein>
    <submittedName>
        <fullName evidence="1">BnaA05g31510D protein</fullName>
    </submittedName>
</protein>
<dbReference type="PaxDb" id="3708-A0A078GRE8"/>
<accession>A0A078GRE8</accession>
<keyword evidence="2" id="KW-1185">Reference proteome</keyword>
<dbReference type="EMBL" id="LK032209">
    <property type="protein sequence ID" value="CDY27742.1"/>
    <property type="molecule type" value="Genomic_DNA"/>
</dbReference>
<evidence type="ECO:0000313" key="2">
    <source>
        <dbReference type="Proteomes" id="UP000028999"/>
    </source>
</evidence>
<dbReference type="Gramene" id="CDY27742">
    <property type="protein sequence ID" value="CDY27742"/>
    <property type="gene ID" value="GSBRNA2T00038544001"/>
</dbReference>
<gene>
    <name evidence="1" type="primary">BnaA05g31510D</name>
    <name evidence="1" type="ORF">GSBRNA2T00038544001</name>
</gene>
<dbReference type="AlphaFoldDB" id="A0A078GRE8"/>
<dbReference type="Proteomes" id="UP000028999">
    <property type="component" value="Unassembled WGS sequence"/>
</dbReference>